<dbReference type="EMBL" id="PYMJ01000002">
    <property type="protein sequence ID" value="PSU50914.1"/>
    <property type="molecule type" value="Genomic_DNA"/>
</dbReference>
<dbReference type="OrthoDB" id="9775208at2"/>
<dbReference type="Proteomes" id="UP000240987">
    <property type="component" value="Unassembled WGS sequence"/>
</dbReference>
<protein>
    <submittedName>
        <fullName evidence="3">Glycosyltransferase family 1 protein</fullName>
    </submittedName>
</protein>
<dbReference type="AlphaFoldDB" id="A0A2T3JPB3"/>
<evidence type="ECO:0000259" key="2">
    <source>
        <dbReference type="Pfam" id="PF13477"/>
    </source>
</evidence>
<name>A0A2T3JPB3_9GAMM</name>
<dbReference type="Gene3D" id="3.40.50.2000">
    <property type="entry name" value="Glycogen Phosphorylase B"/>
    <property type="match status" value="2"/>
</dbReference>
<dbReference type="InterPro" id="IPR001296">
    <property type="entry name" value="Glyco_trans_1"/>
</dbReference>
<dbReference type="GO" id="GO:0016757">
    <property type="term" value="F:glycosyltransferase activity"/>
    <property type="evidence" value="ECO:0007669"/>
    <property type="project" value="InterPro"/>
</dbReference>
<accession>A0A2T3JPB3</accession>
<dbReference type="Pfam" id="PF00534">
    <property type="entry name" value="Glycos_transf_1"/>
    <property type="match status" value="1"/>
</dbReference>
<proteinExistence type="predicted"/>
<dbReference type="PANTHER" id="PTHR12526:SF638">
    <property type="entry name" value="SPORE COAT PROTEIN SA"/>
    <property type="match status" value="1"/>
</dbReference>
<dbReference type="RefSeq" id="WP_107241315.1">
    <property type="nucleotide sequence ID" value="NZ_PYMJ01000002.1"/>
</dbReference>
<gene>
    <name evidence="3" type="ORF">C9J12_02805</name>
</gene>
<feature type="domain" description="Glycosyltransferase subfamily 4-like N-terminal" evidence="2">
    <location>
        <begin position="2"/>
        <end position="121"/>
    </location>
</feature>
<dbReference type="SUPFAM" id="SSF53756">
    <property type="entry name" value="UDP-Glycosyltransferase/glycogen phosphorylase"/>
    <property type="match status" value="1"/>
</dbReference>
<keyword evidence="3" id="KW-0808">Transferase</keyword>
<reference evidence="3 4" key="1">
    <citation type="submission" date="2018-01" db="EMBL/GenBank/DDBJ databases">
        <title>Whole genome sequencing of Histamine producing bacteria.</title>
        <authorList>
            <person name="Butler K."/>
        </authorList>
    </citation>
    <scope>NUCLEOTIDE SEQUENCE [LARGE SCALE GENOMIC DNA]</scope>
    <source>
        <strain evidence="3 4">JCM 12947</strain>
    </source>
</reference>
<comment type="caution">
    <text evidence="3">The sequence shown here is derived from an EMBL/GenBank/DDBJ whole genome shotgun (WGS) entry which is preliminary data.</text>
</comment>
<dbReference type="CDD" id="cd03808">
    <property type="entry name" value="GT4_CapM-like"/>
    <property type="match status" value="1"/>
</dbReference>
<keyword evidence="4" id="KW-1185">Reference proteome</keyword>
<dbReference type="InterPro" id="IPR028098">
    <property type="entry name" value="Glyco_trans_4-like_N"/>
</dbReference>
<organism evidence="3 4">
    <name type="scientific">Photobacterium frigidiphilum</name>
    <dbReference type="NCBI Taxonomy" id="264736"/>
    <lineage>
        <taxon>Bacteria</taxon>
        <taxon>Pseudomonadati</taxon>
        <taxon>Pseudomonadota</taxon>
        <taxon>Gammaproteobacteria</taxon>
        <taxon>Vibrionales</taxon>
        <taxon>Vibrionaceae</taxon>
        <taxon>Photobacterium</taxon>
    </lineage>
</organism>
<evidence type="ECO:0000313" key="4">
    <source>
        <dbReference type="Proteomes" id="UP000240987"/>
    </source>
</evidence>
<evidence type="ECO:0000313" key="3">
    <source>
        <dbReference type="EMBL" id="PSU50914.1"/>
    </source>
</evidence>
<dbReference type="GO" id="GO:1901135">
    <property type="term" value="P:carbohydrate derivative metabolic process"/>
    <property type="evidence" value="ECO:0007669"/>
    <property type="project" value="UniProtKB-ARBA"/>
</dbReference>
<evidence type="ECO:0000259" key="1">
    <source>
        <dbReference type="Pfam" id="PF00534"/>
    </source>
</evidence>
<sequence length="377" mass="42098">MKVMYLVNCSYFFNSHFLKLAEASLAKGHSVYIVSGNDVKKDEFEKKGFTYISIPLSRGGTNIINEFKTIFEIYKAIKLIKPNLLHMLTVKPIIYGGLVNKLFKSIRTEKTVASITGLGSASLSDSIKGKLLWKCIVSVYKFVLSLYSTSVIFENEDDRNLFLNNDIIPSNRSFLVNGAGVDVLEFSPKNTNNKPLIVVLVARLLKDKGVQEYIEAGKKLKESKCNVKLQLVGSIDEFNISSMKQGDIEHANNCGYIEYLGQRSDVAEIYKNSDVACLPSYREGLSKSLIEASSCGLAIITTDVPGCRQIVSNNNGILVPARNVKSLVSAIQYMVDNPEEMSVMGKRSREMAVNKFGYEVIINSFFDIYNLPRCYDE</sequence>
<feature type="domain" description="Glycosyl transferase family 1" evidence="1">
    <location>
        <begin position="188"/>
        <end position="350"/>
    </location>
</feature>
<dbReference type="PANTHER" id="PTHR12526">
    <property type="entry name" value="GLYCOSYLTRANSFERASE"/>
    <property type="match status" value="1"/>
</dbReference>
<dbReference type="Pfam" id="PF13477">
    <property type="entry name" value="Glyco_trans_4_2"/>
    <property type="match status" value="1"/>
</dbReference>